<evidence type="ECO:0000313" key="1">
    <source>
        <dbReference type="EMBL" id="GAA2644261.1"/>
    </source>
</evidence>
<accession>A0ABN3R5F3</accession>
<reference evidence="1 2" key="1">
    <citation type="journal article" date="2019" name="Int. J. Syst. Evol. Microbiol.">
        <title>The Global Catalogue of Microorganisms (GCM) 10K type strain sequencing project: providing services to taxonomists for standard genome sequencing and annotation.</title>
        <authorList>
            <consortium name="The Broad Institute Genomics Platform"/>
            <consortium name="The Broad Institute Genome Sequencing Center for Infectious Disease"/>
            <person name="Wu L."/>
            <person name="Ma J."/>
        </authorList>
    </citation>
    <scope>NUCLEOTIDE SEQUENCE [LARGE SCALE GENOMIC DNA]</scope>
    <source>
        <strain evidence="1 2">JCM 4524</strain>
    </source>
</reference>
<sequence length="93" mass="9869">MRRSPPRPDRPDSAKAISIAKNRTDLPGTLWYVLWDKKYTTTAEPPFALVVDAVEGAGGRAQRLDHVGSASSSSPSVTASCYVAAASRRPGAV</sequence>
<keyword evidence="2" id="KW-1185">Reference proteome</keyword>
<dbReference type="RefSeq" id="WP_425584976.1">
    <property type="nucleotide sequence ID" value="NZ_BAAASJ010000053.1"/>
</dbReference>
<dbReference type="EMBL" id="BAAASJ010000053">
    <property type="protein sequence ID" value="GAA2644261.1"/>
    <property type="molecule type" value="Genomic_DNA"/>
</dbReference>
<dbReference type="Proteomes" id="UP001500151">
    <property type="component" value="Unassembled WGS sequence"/>
</dbReference>
<comment type="caution">
    <text evidence="1">The sequence shown here is derived from an EMBL/GenBank/DDBJ whole genome shotgun (WGS) entry which is preliminary data.</text>
</comment>
<name>A0ABN3R5F3_9ACTN</name>
<organism evidence="1 2">
    <name type="scientific">Streptomyces vastus</name>
    <dbReference type="NCBI Taxonomy" id="285451"/>
    <lineage>
        <taxon>Bacteria</taxon>
        <taxon>Bacillati</taxon>
        <taxon>Actinomycetota</taxon>
        <taxon>Actinomycetes</taxon>
        <taxon>Kitasatosporales</taxon>
        <taxon>Streptomycetaceae</taxon>
        <taxon>Streptomyces</taxon>
    </lineage>
</organism>
<evidence type="ECO:0000313" key="2">
    <source>
        <dbReference type="Proteomes" id="UP001500151"/>
    </source>
</evidence>
<proteinExistence type="predicted"/>
<gene>
    <name evidence="1" type="ORF">GCM10010307_48440</name>
</gene>
<protein>
    <submittedName>
        <fullName evidence="1">Uncharacterized protein</fullName>
    </submittedName>
</protein>